<organism evidence="1 2">
    <name type="scientific">Diversispora eburnea</name>
    <dbReference type="NCBI Taxonomy" id="1213867"/>
    <lineage>
        <taxon>Eukaryota</taxon>
        <taxon>Fungi</taxon>
        <taxon>Fungi incertae sedis</taxon>
        <taxon>Mucoromycota</taxon>
        <taxon>Glomeromycotina</taxon>
        <taxon>Glomeromycetes</taxon>
        <taxon>Diversisporales</taxon>
        <taxon>Diversisporaceae</taxon>
        <taxon>Diversispora</taxon>
    </lineage>
</organism>
<dbReference type="Proteomes" id="UP000789706">
    <property type="component" value="Unassembled WGS sequence"/>
</dbReference>
<name>A0A9N9BT16_9GLOM</name>
<sequence>MLPFRVFRSRTIEEYWVIDTSRIRRFQKLCQFQNYNTARYFCETVTSECVLDWKRSASTGDTTVLKDLPTRNNDVGKDFCNNIKGYNSVFAFTFIGIKLDKDLMNTKEFDQKIYSII</sequence>
<accession>A0A9N9BT16</accession>
<protein>
    <submittedName>
        <fullName evidence="1">5783_t:CDS:1</fullName>
    </submittedName>
</protein>
<comment type="caution">
    <text evidence="1">The sequence shown here is derived from an EMBL/GenBank/DDBJ whole genome shotgun (WGS) entry which is preliminary data.</text>
</comment>
<dbReference type="AlphaFoldDB" id="A0A9N9BT16"/>
<dbReference type="EMBL" id="CAJVPK010001277">
    <property type="protein sequence ID" value="CAG8580061.1"/>
    <property type="molecule type" value="Genomic_DNA"/>
</dbReference>
<reference evidence="1" key="1">
    <citation type="submission" date="2021-06" db="EMBL/GenBank/DDBJ databases">
        <authorList>
            <person name="Kallberg Y."/>
            <person name="Tangrot J."/>
            <person name="Rosling A."/>
        </authorList>
    </citation>
    <scope>NUCLEOTIDE SEQUENCE</scope>
    <source>
        <strain evidence="1">AZ414A</strain>
    </source>
</reference>
<dbReference type="OrthoDB" id="2431500at2759"/>
<proteinExistence type="predicted"/>
<keyword evidence="2" id="KW-1185">Reference proteome</keyword>
<evidence type="ECO:0000313" key="2">
    <source>
        <dbReference type="Proteomes" id="UP000789706"/>
    </source>
</evidence>
<gene>
    <name evidence="1" type="ORF">DEBURN_LOCUS8529</name>
</gene>
<evidence type="ECO:0000313" key="1">
    <source>
        <dbReference type="EMBL" id="CAG8580061.1"/>
    </source>
</evidence>